<evidence type="ECO:0000313" key="1">
    <source>
        <dbReference type="EMBL" id="KAJ3616698.1"/>
    </source>
</evidence>
<proteinExistence type="predicted"/>
<organism evidence="1 2">
    <name type="scientific">Zophobas morio</name>
    <dbReference type="NCBI Taxonomy" id="2755281"/>
    <lineage>
        <taxon>Eukaryota</taxon>
        <taxon>Metazoa</taxon>
        <taxon>Ecdysozoa</taxon>
        <taxon>Arthropoda</taxon>
        <taxon>Hexapoda</taxon>
        <taxon>Insecta</taxon>
        <taxon>Pterygota</taxon>
        <taxon>Neoptera</taxon>
        <taxon>Endopterygota</taxon>
        <taxon>Coleoptera</taxon>
        <taxon>Polyphaga</taxon>
        <taxon>Cucujiformia</taxon>
        <taxon>Tenebrionidae</taxon>
        <taxon>Zophobas</taxon>
    </lineage>
</organism>
<gene>
    <name evidence="1" type="ORF">Zmor_009081</name>
</gene>
<dbReference type="AlphaFoldDB" id="A0AA38LYZ8"/>
<keyword evidence="2" id="KW-1185">Reference proteome</keyword>
<dbReference type="EMBL" id="JALNTZ010002995">
    <property type="protein sequence ID" value="KAJ3616698.1"/>
    <property type="molecule type" value="Genomic_DNA"/>
</dbReference>
<reference evidence="1" key="1">
    <citation type="journal article" date="2023" name="G3 (Bethesda)">
        <title>Whole genome assemblies of Zophobas morio and Tenebrio molitor.</title>
        <authorList>
            <person name="Kaur S."/>
            <person name="Stinson S.A."/>
            <person name="diCenzo G.C."/>
        </authorList>
    </citation>
    <scope>NUCLEOTIDE SEQUENCE</scope>
    <source>
        <strain evidence="1">QUZm001</strain>
    </source>
</reference>
<name>A0AA38LYZ8_9CUCU</name>
<dbReference type="Proteomes" id="UP001168821">
    <property type="component" value="Unassembled WGS sequence"/>
</dbReference>
<sequence>MIKYGLVLDRKATHACFELVKIDLQLNRNVKQAFFLSRGKEQEFAERLYFSETNIPSEFPQSSSSLEGRNSPDEVLRKRVTEVRRPYAPCNATRSRPKVCKIASDEEPLDIFGVC</sequence>
<accession>A0AA38LYZ8</accession>
<comment type="caution">
    <text evidence="1">The sequence shown here is derived from an EMBL/GenBank/DDBJ whole genome shotgun (WGS) entry which is preliminary data.</text>
</comment>
<protein>
    <submittedName>
        <fullName evidence="1">Uncharacterized protein</fullName>
    </submittedName>
</protein>
<evidence type="ECO:0000313" key="2">
    <source>
        <dbReference type="Proteomes" id="UP001168821"/>
    </source>
</evidence>